<keyword evidence="7 9" id="KW-0472">Membrane</keyword>
<name>A0ABY5APB5_9CYAN</name>
<feature type="domain" description="MotA/TolQ/ExbB proton channel" evidence="10">
    <location>
        <begin position="71"/>
        <end position="191"/>
    </location>
</feature>
<evidence type="ECO:0000256" key="9">
    <source>
        <dbReference type="SAM" id="Phobius"/>
    </source>
</evidence>
<evidence type="ECO:0000256" key="3">
    <source>
        <dbReference type="ARBA" id="ARBA00022475"/>
    </source>
</evidence>
<feature type="transmembrane region" description="Helical" evidence="9">
    <location>
        <begin position="158"/>
        <end position="179"/>
    </location>
</feature>
<dbReference type="PANTHER" id="PTHR30625">
    <property type="entry name" value="PROTEIN TOLQ"/>
    <property type="match status" value="1"/>
</dbReference>
<keyword evidence="12" id="KW-1185">Reference proteome</keyword>
<keyword evidence="2 8" id="KW-0813">Transport</keyword>
<evidence type="ECO:0000256" key="6">
    <source>
        <dbReference type="ARBA" id="ARBA00022989"/>
    </source>
</evidence>
<dbReference type="Proteomes" id="UP001056708">
    <property type="component" value="Chromosome"/>
</dbReference>
<dbReference type="InterPro" id="IPR050790">
    <property type="entry name" value="ExbB/TolQ_transport"/>
</dbReference>
<dbReference type="RefSeq" id="WP_252663067.1">
    <property type="nucleotide sequence ID" value="NZ_CP098611.1"/>
</dbReference>
<comment type="subcellular location">
    <subcellularLocation>
        <location evidence="1">Cell membrane</location>
        <topology evidence="1">Multi-pass membrane protein</topology>
    </subcellularLocation>
    <subcellularLocation>
        <location evidence="8">Membrane</location>
        <topology evidence="8">Multi-pass membrane protein</topology>
    </subcellularLocation>
</comment>
<sequence length="214" mass="24058">MMNLNILTSSGIVAIPLLIFSVLSLALIAERCYFWIQILRQQNRIIKKVFRLIESDWYSAIKLLKNNLKFPMCRIFLEALELDDPTIEEFQIALETAARAEVPVLRRFNTVFDTIVAVAPLLGLLGTVLGLMTSFASLQLGDVTQSDTIGVTGGISEALGSTVLGLVVAIFTLLFSNTFRSFYRRQMSLIEEYSGRLELQFRKLKTKPSLSMKN</sequence>
<keyword evidence="4 9" id="KW-0812">Transmembrane</keyword>
<reference evidence="11" key="1">
    <citation type="submission" date="2022-06" db="EMBL/GenBank/DDBJ databases">
        <title>Genome sequence of Phormidium yuhuli AB48 isolated from an industrial photobioreactor environment.</title>
        <authorList>
            <person name="Qiu Y."/>
            <person name="Noonan A.J.C."/>
            <person name="Dofher K."/>
            <person name="Koch M."/>
            <person name="Kieft B."/>
            <person name="Lin X."/>
            <person name="Ziels R.M."/>
            <person name="Hallam S.J."/>
        </authorList>
    </citation>
    <scope>NUCLEOTIDE SEQUENCE</scope>
    <source>
        <strain evidence="11">AB48</strain>
    </source>
</reference>
<comment type="similarity">
    <text evidence="8">Belongs to the exbB/tolQ family.</text>
</comment>
<evidence type="ECO:0000256" key="7">
    <source>
        <dbReference type="ARBA" id="ARBA00023136"/>
    </source>
</evidence>
<evidence type="ECO:0000259" key="10">
    <source>
        <dbReference type="Pfam" id="PF01618"/>
    </source>
</evidence>
<evidence type="ECO:0000313" key="11">
    <source>
        <dbReference type="EMBL" id="USR91033.1"/>
    </source>
</evidence>
<dbReference type="PANTHER" id="PTHR30625:SF15">
    <property type="entry name" value="BIOPOLYMER TRANSPORT PROTEIN EXBB"/>
    <property type="match status" value="1"/>
</dbReference>
<evidence type="ECO:0000256" key="4">
    <source>
        <dbReference type="ARBA" id="ARBA00022692"/>
    </source>
</evidence>
<evidence type="ECO:0000256" key="5">
    <source>
        <dbReference type="ARBA" id="ARBA00022927"/>
    </source>
</evidence>
<proteinExistence type="inferred from homology"/>
<keyword evidence="3" id="KW-1003">Cell membrane</keyword>
<evidence type="ECO:0000256" key="2">
    <source>
        <dbReference type="ARBA" id="ARBA00022448"/>
    </source>
</evidence>
<dbReference type="EMBL" id="CP098611">
    <property type="protein sequence ID" value="USR91033.1"/>
    <property type="molecule type" value="Genomic_DNA"/>
</dbReference>
<keyword evidence="6 9" id="KW-1133">Transmembrane helix</keyword>
<protein>
    <submittedName>
        <fullName evidence="11">MotA/TolQ/ExbB proton channel family protein</fullName>
    </submittedName>
</protein>
<dbReference type="Pfam" id="PF01618">
    <property type="entry name" value="MotA_ExbB"/>
    <property type="match status" value="1"/>
</dbReference>
<accession>A0ABY5APB5</accession>
<evidence type="ECO:0000313" key="12">
    <source>
        <dbReference type="Proteomes" id="UP001056708"/>
    </source>
</evidence>
<feature type="transmembrane region" description="Helical" evidence="9">
    <location>
        <begin position="6"/>
        <end position="29"/>
    </location>
</feature>
<evidence type="ECO:0000256" key="1">
    <source>
        <dbReference type="ARBA" id="ARBA00004651"/>
    </source>
</evidence>
<feature type="transmembrane region" description="Helical" evidence="9">
    <location>
        <begin position="115"/>
        <end position="138"/>
    </location>
</feature>
<organism evidence="11 12">
    <name type="scientific">Phormidium yuhuli AB48</name>
    <dbReference type="NCBI Taxonomy" id="2940671"/>
    <lineage>
        <taxon>Bacteria</taxon>
        <taxon>Bacillati</taxon>
        <taxon>Cyanobacteriota</taxon>
        <taxon>Cyanophyceae</taxon>
        <taxon>Oscillatoriophycideae</taxon>
        <taxon>Oscillatoriales</taxon>
        <taxon>Oscillatoriaceae</taxon>
        <taxon>Phormidium</taxon>
        <taxon>Phormidium yuhuli</taxon>
    </lineage>
</organism>
<gene>
    <name evidence="11" type="ORF">NEA10_19765</name>
</gene>
<evidence type="ECO:0000256" key="8">
    <source>
        <dbReference type="RuleBase" id="RU004057"/>
    </source>
</evidence>
<keyword evidence="5 8" id="KW-0653">Protein transport</keyword>
<dbReference type="InterPro" id="IPR002898">
    <property type="entry name" value="MotA_ExbB_proton_chnl"/>
</dbReference>